<dbReference type="Proteomes" id="UP000053317">
    <property type="component" value="Unassembled WGS sequence"/>
</dbReference>
<dbReference type="PANTHER" id="PTHR45884:SF2">
    <property type="entry name" value="N-ACETYLTRANSFERASE ECO"/>
    <property type="match status" value="1"/>
</dbReference>
<evidence type="ECO:0000256" key="1">
    <source>
        <dbReference type="ARBA" id="ARBA00004123"/>
    </source>
</evidence>
<feature type="region of interest" description="Disordered" evidence="10">
    <location>
        <begin position="47"/>
        <end position="130"/>
    </location>
</feature>
<comment type="similarity">
    <text evidence="2">Belongs to the acetyltransferase family. ECO subfamily.</text>
</comment>
<feature type="domain" description="N-acetyltransferase ESCO acetyl-transferase" evidence="12">
    <location>
        <begin position="324"/>
        <end position="392"/>
    </location>
</feature>
<dbReference type="PANTHER" id="PTHR45884">
    <property type="entry name" value="N-ACETYLTRANSFERASE ECO"/>
    <property type="match status" value="1"/>
</dbReference>
<keyword evidence="8" id="KW-0131">Cell cycle</keyword>
<evidence type="ECO:0000256" key="2">
    <source>
        <dbReference type="ARBA" id="ARBA00005816"/>
    </source>
</evidence>
<dbReference type="GO" id="GO:0000785">
    <property type="term" value="C:chromatin"/>
    <property type="evidence" value="ECO:0007669"/>
    <property type="project" value="TreeGrafter"/>
</dbReference>
<dbReference type="GO" id="GO:0008270">
    <property type="term" value="F:zinc ion binding"/>
    <property type="evidence" value="ECO:0007669"/>
    <property type="project" value="UniProtKB-KW"/>
</dbReference>
<dbReference type="OrthoDB" id="428854at2759"/>
<dbReference type="CDD" id="cd04301">
    <property type="entry name" value="NAT_SF"/>
    <property type="match status" value="1"/>
</dbReference>
<dbReference type="InterPro" id="IPR028009">
    <property type="entry name" value="ESCO_Acetyltransf_dom"/>
</dbReference>
<name>A0A0G2EQJ6_PHACM</name>
<evidence type="ECO:0000256" key="10">
    <source>
        <dbReference type="SAM" id="MobiDB-lite"/>
    </source>
</evidence>
<feature type="compositionally biased region" description="Polar residues" evidence="10">
    <location>
        <begin position="113"/>
        <end position="124"/>
    </location>
</feature>
<proteinExistence type="inferred from homology"/>
<organism evidence="13 14">
    <name type="scientific">Phaeomoniella chlamydospora</name>
    <name type="common">Phaeoacremonium chlamydosporum</name>
    <dbReference type="NCBI Taxonomy" id="158046"/>
    <lineage>
        <taxon>Eukaryota</taxon>
        <taxon>Fungi</taxon>
        <taxon>Dikarya</taxon>
        <taxon>Ascomycota</taxon>
        <taxon>Pezizomycotina</taxon>
        <taxon>Eurotiomycetes</taxon>
        <taxon>Chaetothyriomycetidae</taxon>
        <taxon>Phaeomoniellales</taxon>
        <taxon>Phaeomoniellaceae</taxon>
        <taxon>Phaeomoniella</taxon>
    </lineage>
</organism>
<gene>
    <name evidence="13" type="ORF">UCRPC4_g02119</name>
</gene>
<evidence type="ECO:0000256" key="7">
    <source>
        <dbReference type="ARBA" id="ARBA00023242"/>
    </source>
</evidence>
<feature type="compositionally biased region" description="Polar residues" evidence="10">
    <location>
        <begin position="47"/>
        <end position="65"/>
    </location>
</feature>
<evidence type="ECO:0000313" key="13">
    <source>
        <dbReference type="EMBL" id="KKY25062.1"/>
    </source>
</evidence>
<feature type="domain" description="N-acetyltransferase ESCO zinc-finger" evidence="11">
    <location>
        <begin position="133"/>
        <end position="170"/>
    </location>
</feature>
<dbReference type="Pfam" id="PF13880">
    <property type="entry name" value="Acetyltransf_13"/>
    <property type="match status" value="1"/>
</dbReference>
<keyword evidence="9" id="KW-0012">Acyltransferase</keyword>
<keyword evidence="7" id="KW-0539">Nucleus</keyword>
<evidence type="ECO:0000313" key="14">
    <source>
        <dbReference type="Proteomes" id="UP000053317"/>
    </source>
</evidence>
<keyword evidence="14" id="KW-1185">Reference proteome</keyword>
<dbReference type="InterPro" id="IPR016181">
    <property type="entry name" value="Acyl_CoA_acyltransferase"/>
</dbReference>
<reference evidence="13 14" key="2">
    <citation type="submission" date="2015-05" db="EMBL/GenBank/DDBJ databases">
        <authorList>
            <person name="Morales-Cruz A."/>
            <person name="Amrine K.C."/>
            <person name="Cantu D."/>
        </authorList>
    </citation>
    <scope>NUCLEOTIDE SEQUENCE [LARGE SCALE GENOMIC DNA]</scope>
    <source>
        <strain evidence="13">UCRPC4</strain>
    </source>
</reference>
<feature type="compositionally biased region" description="Pro residues" evidence="10">
    <location>
        <begin position="74"/>
        <end position="86"/>
    </location>
</feature>
<reference evidence="13 14" key="1">
    <citation type="submission" date="2015-05" db="EMBL/GenBank/DDBJ databases">
        <title>Distinctive expansion of gene families associated with plant cell wall degradation and secondary metabolism in the genomes of grapevine trunk pathogens.</title>
        <authorList>
            <person name="Lawrence D.P."/>
            <person name="Travadon R."/>
            <person name="Rolshausen P.E."/>
            <person name="Baumgartner K."/>
        </authorList>
    </citation>
    <scope>NUCLEOTIDE SEQUENCE [LARGE SCALE GENOMIC DNA]</scope>
    <source>
        <strain evidence="13">UCRPC4</strain>
    </source>
</reference>
<dbReference type="AlphaFoldDB" id="A0A0G2EQJ6"/>
<evidence type="ECO:0000259" key="12">
    <source>
        <dbReference type="Pfam" id="PF13880"/>
    </source>
</evidence>
<evidence type="ECO:0000256" key="5">
    <source>
        <dbReference type="ARBA" id="ARBA00022771"/>
    </source>
</evidence>
<dbReference type="GO" id="GO:0005634">
    <property type="term" value="C:nucleus"/>
    <property type="evidence" value="ECO:0007669"/>
    <property type="project" value="UniProtKB-SubCell"/>
</dbReference>
<keyword evidence="6" id="KW-0862">Zinc</keyword>
<accession>A0A0G2EQJ6</accession>
<evidence type="ECO:0000256" key="8">
    <source>
        <dbReference type="ARBA" id="ARBA00023306"/>
    </source>
</evidence>
<keyword evidence="4" id="KW-0479">Metal-binding</keyword>
<keyword evidence="3 13" id="KW-0808">Transferase</keyword>
<sequence length="395" mass="44063">MKTYARSVRRVWDGEDAPIAKKIFIERPKVVEDAGENLERAIRETSIAASSSPSRKNSTIFSAASQDDETVTPPSSPPPRITPPPVYTRKPTFPFLKRKQDASREGTEPLSEVVNSSDVRSSVPPSKKPKLVQTQLDLGVETRKTCSDCGMEYIPSNTEDATLHRMYHDMDKDGVDLGKAFMKSSAMKWAYEVAHIEGLVVVVDRKVSPAARLQVKKVLEVVTKELSAPDIEDSVLWSQKSLNTLAENNKAIKQHVSEERNDHKSDRYKVFLHLKDGKCVGLCLAERITEGYKVKANKLDKGDSNETAMRPISSSISVEEQSSPAVVGISRIWTSKAFRRKGIATNLLDCVMNHFIYGMEIEKEEVAFSQPTESGGKLAREWFGADSGWLVYNEQ</sequence>
<dbReference type="GO" id="GO:0007064">
    <property type="term" value="P:mitotic sister chromatid cohesion"/>
    <property type="evidence" value="ECO:0007669"/>
    <property type="project" value="TreeGrafter"/>
</dbReference>
<evidence type="ECO:0000256" key="4">
    <source>
        <dbReference type="ARBA" id="ARBA00022723"/>
    </source>
</evidence>
<evidence type="ECO:0000256" key="3">
    <source>
        <dbReference type="ARBA" id="ARBA00022679"/>
    </source>
</evidence>
<evidence type="ECO:0000259" key="11">
    <source>
        <dbReference type="Pfam" id="PF13878"/>
    </source>
</evidence>
<dbReference type="GO" id="GO:0061733">
    <property type="term" value="F:protein-lysine-acetyltransferase activity"/>
    <property type="evidence" value="ECO:0007669"/>
    <property type="project" value="TreeGrafter"/>
</dbReference>
<comment type="caution">
    <text evidence="13">The sequence shown here is derived from an EMBL/GenBank/DDBJ whole genome shotgun (WGS) entry which is preliminary data.</text>
</comment>
<protein>
    <submittedName>
        <fullName evidence="13">Putative sister chromatid cohesion acetyltransferase eco1</fullName>
    </submittedName>
</protein>
<dbReference type="SUPFAM" id="SSF55729">
    <property type="entry name" value="Acyl-CoA N-acyltransferases (Nat)"/>
    <property type="match status" value="1"/>
</dbReference>
<dbReference type="Gene3D" id="3.40.630.30">
    <property type="match status" value="1"/>
</dbReference>
<evidence type="ECO:0000256" key="6">
    <source>
        <dbReference type="ARBA" id="ARBA00022833"/>
    </source>
</evidence>
<evidence type="ECO:0000256" key="9">
    <source>
        <dbReference type="ARBA" id="ARBA00023315"/>
    </source>
</evidence>
<feature type="compositionally biased region" description="Basic and acidic residues" evidence="10">
    <location>
        <begin position="98"/>
        <end position="107"/>
    </location>
</feature>
<keyword evidence="5" id="KW-0863">Zinc-finger</keyword>
<dbReference type="Pfam" id="PF13878">
    <property type="entry name" value="zf-C2H2_3"/>
    <property type="match status" value="1"/>
</dbReference>
<dbReference type="EMBL" id="LCWF01000050">
    <property type="protein sequence ID" value="KKY25062.1"/>
    <property type="molecule type" value="Genomic_DNA"/>
</dbReference>
<comment type="subcellular location">
    <subcellularLocation>
        <location evidence="1">Nucleus</location>
    </subcellularLocation>
</comment>
<dbReference type="InterPro" id="IPR028005">
    <property type="entry name" value="AcTrfase_ESCO_Znf_dom"/>
</dbReference>